<dbReference type="SUPFAM" id="SSF48726">
    <property type="entry name" value="Immunoglobulin"/>
    <property type="match status" value="3"/>
</dbReference>
<dbReference type="InterPro" id="IPR013783">
    <property type="entry name" value="Ig-like_fold"/>
</dbReference>
<dbReference type="AlphaFoldDB" id="A0A3Q3WHQ7"/>
<keyword evidence="3" id="KW-1185">Reference proteome</keyword>
<feature type="domain" description="Ig-like" evidence="1">
    <location>
        <begin position="237"/>
        <end position="315"/>
    </location>
</feature>
<dbReference type="InterPro" id="IPR003598">
    <property type="entry name" value="Ig_sub2"/>
</dbReference>
<accession>A0A3Q3WHQ7</accession>
<dbReference type="InterPro" id="IPR036179">
    <property type="entry name" value="Ig-like_dom_sf"/>
</dbReference>
<dbReference type="Gene3D" id="2.60.40.10">
    <property type="entry name" value="Immunoglobulins"/>
    <property type="match status" value="3"/>
</dbReference>
<sequence>MFQFRYKTCIFFLFDWKVDYQQPHICAVRNSTVVILCLFYYPDPRRVEAVMWGHERSHLFIGPFLFESNENRTSSKFEYIGDRKQNCSLKIHKVEQNDAGKYAFRFVTDLETGKMTGVAGSTLTVVDLKVFSTSGNGIVKEGDSVNLTCKNDCDDDQGSSVFTWFKNRKPTNEGRVLTLSNVSSTNTGNYTCSLRANAGIASRVININVEREYRMQDPSQFESLPQDFRPDFLSDGPKNTSVSVRPSMAVDAGSNNTLICSSHANPPVESFIWFKIEDDNIVDVGHQPVLFSGDGGRYFCSASNKHGSQNSSVVTVRGKSLHISFFSGGRVKVSAHGRAVPHVDSYSSL</sequence>
<dbReference type="PANTHER" id="PTHR46013">
    <property type="entry name" value="VASCULAR CELL ADHESION MOLECULE 1"/>
    <property type="match status" value="1"/>
</dbReference>
<dbReference type="Ensembl" id="ENSMMOT00000014548.1">
    <property type="protein sequence ID" value="ENSMMOP00000014313.1"/>
    <property type="gene ID" value="ENSMMOG00000010962.1"/>
</dbReference>
<dbReference type="InterPro" id="IPR007110">
    <property type="entry name" value="Ig-like_dom"/>
</dbReference>
<name>A0A3Q3WHQ7_MOLML</name>
<reference evidence="2" key="2">
    <citation type="submission" date="2025-09" db="UniProtKB">
        <authorList>
            <consortium name="Ensembl"/>
        </authorList>
    </citation>
    <scope>IDENTIFICATION</scope>
</reference>
<dbReference type="SMART" id="SM00408">
    <property type="entry name" value="IGc2"/>
    <property type="match status" value="2"/>
</dbReference>
<evidence type="ECO:0000313" key="3">
    <source>
        <dbReference type="Proteomes" id="UP000261620"/>
    </source>
</evidence>
<dbReference type="InterPro" id="IPR003599">
    <property type="entry name" value="Ig_sub"/>
</dbReference>
<reference evidence="2" key="1">
    <citation type="submission" date="2025-08" db="UniProtKB">
        <authorList>
            <consortium name="Ensembl"/>
        </authorList>
    </citation>
    <scope>IDENTIFICATION</scope>
</reference>
<dbReference type="SMART" id="SM00409">
    <property type="entry name" value="IG"/>
    <property type="match status" value="3"/>
</dbReference>
<dbReference type="OMA" id="CMATNKY"/>
<feature type="domain" description="Ig-like" evidence="1">
    <location>
        <begin position="128"/>
        <end position="208"/>
    </location>
</feature>
<dbReference type="Pfam" id="PF13895">
    <property type="entry name" value="Ig_2"/>
    <property type="match status" value="2"/>
</dbReference>
<organism evidence="2 3">
    <name type="scientific">Mola mola</name>
    <name type="common">Ocean sunfish</name>
    <name type="synonym">Tetraodon mola</name>
    <dbReference type="NCBI Taxonomy" id="94237"/>
    <lineage>
        <taxon>Eukaryota</taxon>
        <taxon>Metazoa</taxon>
        <taxon>Chordata</taxon>
        <taxon>Craniata</taxon>
        <taxon>Vertebrata</taxon>
        <taxon>Euteleostomi</taxon>
        <taxon>Actinopterygii</taxon>
        <taxon>Neopterygii</taxon>
        <taxon>Teleostei</taxon>
        <taxon>Neoteleostei</taxon>
        <taxon>Acanthomorphata</taxon>
        <taxon>Eupercaria</taxon>
        <taxon>Tetraodontiformes</taxon>
        <taxon>Molidae</taxon>
        <taxon>Mola</taxon>
    </lineage>
</organism>
<dbReference type="PROSITE" id="PS50835">
    <property type="entry name" value="IG_LIKE"/>
    <property type="match status" value="2"/>
</dbReference>
<proteinExistence type="predicted"/>
<dbReference type="PANTHER" id="PTHR46013:SF4">
    <property type="entry name" value="B-CELL RECEPTOR CD22-RELATED"/>
    <property type="match status" value="1"/>
</dbReference>
<evidence type="ECO:0000259" key="1">
    <source>
        <dbReference type="PROSITE" id="PS50835"/>
    </source>
</evidence>
<dbReference type="STRING" id="94237.ENSMMOP00000014313"/>
<evidence type="ECO:0000313" key="2">
    <source>
        <dbReference type="Ensembl" id="ENSMMOP00000014313.1"/>
    </source>
</evidence>
<dbReference type="Proteomes" id="UP000261620">
    <property type="component" value="Unplaced"/>
</dbReference>
<protein>
    <recommendedName>
        <fullName evidence="1">Ig-like domain-containing protein</fullName>
    </recommendedName>
</protein>